<organism evidence="5 6">
    <name type="scientific">Pseudomicrostroma glucosiphilum</name>
    <dbReference type="NCBI Taxonomy" id="1684307"/>
    <lineage>
        <taxon>Eukaryota</taxon>
        <taxon>Fungi</taxon>
        <taxon>Dikarya</taxon>
        <taxon>Basidiomycota</taxon>
        <taxon>Ustilaginomycotina</taxon>
        <taxon>Exobasidiomycetes</taxon>
        <taxon>Microstromatales</taxon>
        <taxon>Microstromatales incertae sedis</taxon>
        <taxon>Pseudomicrostroma</taxon>
    </lineage>
</organism>
<evidence type="ECO:0000256" key="2">
    <source>
        <dbReference type="ARBA" id="ARBA00022827"/>
    </source>
</evidence>
<dbReference type="PANTHER" id="PTHR43876">
    <property type="entry name" value="UBIQUINONE BIOSYNTHESIS MONOOXYGENASE COQ6, MITOCHONDRIAL"/>
    <property type="match status" value="1"/>
</dbReference>
<keyword evidence="1" id="KW-0285">Flavoprotein</keyword>
<gene>
    <name evidence="5" type="ORF">BCV69DRAFT_251020</name>
</gene>
<dbReference type="STRING" id="1684307.A0A316U3H7"/>
<name>A0A316U3H7_9BASI</name>
<evidence type="ECO:0000256" key="1">
    <source>
        <dbReference type="ARBA" id="ARBA00022630"/>
    </source>
</evidence>
<protein>
    <submittedName>
        <fullName evidence="5">Ubiquinone biosynthesis hydrox</fullName>
    </submittedName>
</protein>
<keyword evidence="2" id="KW-0274">FAD</keyword>
<keyword evidence="3" id="KW-0560">Oxidoreductase</keyword>
<dbReference type="InterPro" id="IPR018168">
    <property type="entry name" value="Ubi_Hdrlase_CS"/>
</dbReference>
<proteinExistence type="predicted"/>
<dbReference type="InterPro" id="IPR036188">
    <property type="entry name" value="FAD/NAD-bd_sf"/>
</dbReference>
<dbReference type="GO" id="GO:0071949">
    <property type="term" value="F:FAD binding"/>
    <property type="evidence" value="ECO:0007669"/>
    <property type="project" value="InterPro"/>
</dbReference>
<evidence type="ECO:0000256" key="3">
    <source>
        <dbReference type="ARBA" id="ARBA00023002"/>
    </source>
</evidence>
<dbReference type="Proteomes" id="UP000245942">
    <property type="component" value="Unassembled WGS sequence"/>
</dbReference>
<dbReference type="Gene3D" id="3.50.50.60">
    <property type="entry name" value="FAD/NAD(P)-binding domain"/>
    <property type="match status" value="2"/>
</dbReference>
<dbReference type="PANTHER" id="PTHR43876:SF7">
    <property type="entry name" value="UBIQUINONE BIOSYNTHESIS MONOOXYGENASE COQ6, MITOCHONDRIAL"/>
    <property type="match status" value="1"/>
</dbReference>
<dbReference type="EMBL" id="KZ819331">
    <property type="protein sequence ID" value="PWN19378.1"/>
    <property type="molecule type" value="Genomic_DNA"/>
</dbReference>
<dbReference type="InterPro" id="IPR051205">
    <property type="entry name" value="UbiH/COQ6_monooxygenase"/>
</dbReference>
<feature type="domain" description="FAD-binding" evidence="4">
    <location>
        <begin position="438"/>
        <end position="498"/>
    </location>
</feature>
<dbReference type="GeneID" id="37012142"/>
<sequence length="582" mass="61928">MVSAAEHADAVIVGGGVVGLALACSLISSEKLASSASLAGSPLRLVLLEAASLDRLRTWAQEKQGADAPGHVEHSQEIADWENRVVSLTMENWLWLQDIGVTQYLVHRRIQPITSMHVSDGLSGAALDLGEGNEATARSSSPLSRMIELSNLQQAMLRFIKDKSSVVDVEVWDQTKVESIEPSTVGASTDAASQHVDTWPNVRTVSASSERSLRPRLLIGADGDSSPVRKYAGIDKFGWGYGCNGLVGTLSFDKSESLRRGHEIAYQRFLPTGTIAWLPLSTSAASTVWTLPPNLASVIAALHRSTPEGQSSIMADLVSAAWRLPWASMSYIFSLITSPTADPANLDISLLRQEIKARLQAASEAGTLVPEEEVPPPVLNVAARSVGAFPLQVAHADAYLGSSLLSTASPSNSLLPANLLHSALSLTGFAGEANVHEAKGRTVLIGDAAHSIHPLAGQGLNLGLRDARILTEVLGDAASLGGDWGSHDSLKPYEQQTYLHNQIVLSAVDHLHWLYAGTPIPSNLDYKGGKGQDQPIVRQLAKDVFGRGVVWARSTGVEVLNELDWVKSKMQGFAGSKGAGGK</sequence>
<reference evidence="5 6" key="1">
    <citation type="journal article" date="2018" name="Mol. Biol. Evol.">
        <title>Broad Genomic Sampling Reveals a Smut Pathogenic Ancestry of the Fungal Clade Ustilaginomycotina.</title>
        <authorList>
            <person name="Kijpornyongpan T."/>
            <person name="Mondo S.J."/>
            <person name="Barry K."/>
            <person name="Sandor L."/>
            <person name="Lee J."/>
            <person name="Lipzen A."/>
            <person name="Pangilinan J."/>
            <person name="LaButti K."/>
            <person name="Hainaut M."/>
            <person name="Henrissat B."/>
            <person name="Grigoriev I.V."/>
            <person name="Spatafora J.W."/>
            <person name="Aime M.C."/>
        </authorList>
    </citation>
    <scope>NUCLEOTIDE SEQUENCE [LARGE SCALE GENOMIC DNA]</scope>
    <source>
        <strain evidence="5 6">MCA 4718</strain>
    </source>
</reference>
<dbReference type="GO" id="GO:0005739">
    <property type="term" value="C:mitochondrion"/>
    <property type="evidence" value="ECO:0007669"/>
    <property type="project" value="TreeGrafter"/>
</dbReference>
<evidence type="ECO:0000259" key="4">
    <source>
        <dbReference type="Pfam" id="PF01494"/>
    </source>
</evidence>
<evidence type="ECO:0000313" key="5">
    <source>
        <dbReference type="EMBL" id="PWN19378.1"/>
    </source>
</evidence>
<evidence type="ECO:0000313" key="6">
    <source>
        <dbReference type="Proteomes" id="UP000245942"/>
    </source>
</evidence>
<dbReference type="RefSeq" id="XP_025346538.1">
    <property type="nucleotide sequence ID" value="XM_025490408.1"/>
</dbReference>
<dbReference type="SUPFAM" id="SSF51905">
    <property type="entry name" value="FAD/NAD(P)-binding domain"/>
    <property type="match status" value="1"/>
</dbReference>
<keyword evidence="5" id="KW-0830">Ubiquinone</keyword>
<dbReference type="PROSITE" id="PS01304">
    <property type="entry name" value="UBIH"/>
    <property type="match status" value="1"/>
</dbReference>
<dbReference type="PRINTS" id="PR00420">
    <property type="entry name" value="RNGMNOXGNASE"/>
</dbReference>
<accession>A0A316U3H7</accession>
<dbReference type="OrthoDB" id="683240at2759"/>
<keyword evidence="6" id="KW-1185">Reference proteome</keyword>
<dbReference type="Pfam" id="PF01494">
    <property type="entry name" value="FAD_binding_3"/>
    <property type="match status" value="1"/>
</dbReference>
<dbReference type="GO" id="GO:0016491">
    <property type="term" value="F:oxidoreductase activity"/>
    <property type="evidence" value="ECO:0007669"/>
    <property type="project" value="UniProtKB-KW"/>
</dbReference>
<dbReference type="InterPro" id="IPR002938">
    <property type="entry name" value="FAD-bd"/>
</dbReference>
<dbReference type="AlphaFoldDB" id="A0A316U3H7"/>